<dbReference type="EMBL" id="VOIH02000001">
    <property type="protein sequence ID" value="KAF3457019.1"/>
    <property type="molecule type" value="Genomic_DNA"/>
</dbReference>
<evidence type="ECO:0000313" key="3">
    <source>
        <dbReference type="Proteomes" id="UP000796880"/>
    </source>
</evidence>
<dbReference type="Proteomes" id="UP000796880">
    <property type="component" value="Unassembled WGS sequence"/>
</dbReference>
<gene>
    <name evidence="2" type="ORF">FNV43_RR01676</name>
</gene>
<accession>A0A8K0HSV9</accession>
<reference evidence="2" key="1">
    <citation type="submission" date="2020-03" db="EMBL/GenBank/DDBJ databases">
        <title>A high-quality chromosome-level genome assembly of a woody plant with both climbing and erect habits, Rhamnella rubrinervis.</title>
        <authorList>
            <person name="Lu Z."/>
            <person name="Yang Y."/>
            <person name="Zhu X."/>
            <person name="Sun Y."/>
        </authorList>
    </citation>
    <scope>NUCLEOTIDE SEQUENCE</scope>
    <source>
        <strain evidence="2">BYM</strain>
        <tissue evidence="2">Leaf</tissue>
    </source>
</reference>
<feature type="region of interest" description="Disordered" evidence="1">
    <location>
        <begin position="74"/>
        <end position="93"/>
    </location>
</feature>
<comment type="caution">
    <text evidence="2">The sequence shown here is derived from an EMBL/GenBank/DDBJ whole genome shotgun (WGS) entry which is preliminary data.</text>
</comment>
<evidence type="ECO:0000256" key="1">
    <source>
        <dbReference type="SAM" id="MobiDB-lite"/>
    </source>
</evidence>
<evidence type="ECO:0000313" key="2">
    <source>
        <dbReference type="EMBL" id="KAF3457019.1"/>
    </source>
</evidence>
<keyword evidence="3" id="KW-1185">Reference proteome</keyword>
<proteinExistence type="predicted"/>
<name>A0A8K0HSV9_9ROSA</name>
<sequence length="153" mass="17814">MSNPTREVDVDLRLTLMGRGKLKLELIPNENSRKKAFEKTTKVLMNTCMIIVNGCPEQTYPKDTEEVDRIIQRHLTGTKEKPPRKTTVDDDQYCPNGDSNKLVRFIDLVDEKIKQVELMIHAKKQQNHQQLDDDHDQVHGHDEHHVYHVRSPP</sequence>
<protein>
    <submittedName>
        <fullName evidence="2">Uncharacterized protein</fullName>
    </submittedName>
</protein>
<dbReference type="AlphaFoldDB" id="A0A8K0HSV9"/>
<organism evidence="2 3">
    <name type="scientific">Rhamnella rubrinervis</name>
    <dbReference type="NCBI Taxonomy" id="2594499"/>
    <lineage>
        <taxon>Eukaryota</taxon>
        <taxon>Viridiplantae</taxon>
        <taxon>Streptophyta</taxon>
        <taxon>Embryophyta</taxon>
        <taxon>Tracheophyta</taxon>
        <taxon>Spermatophyta</taxon>
        <taxon>Magnoliopsida</taxon>
        <taxon>eudicotyledons</taxon>
        <taxon>Gunneridae</taxon>
        <taxon>Pentapetalae</taxon>
        <taxon>rosids</taxon>
        <taxon>fabids</taxon>
        <taxon>Rosales</taxon>
        <taxon>Rhamnaceae</taxon>
        <taxon>rhamnoid group</taxon>
        <taxon>Rhamneae</taxon>
        <taxon>Rhamnella</taxon>
    </lineage>
</organism>
<feature type="compositionally biased region" description="Basic and acidic residues" evidence="1">
    <location>
        <begin position="74"/>
        <end position="88"/>
    </location>
</feature>
<feature type="region of interest" description="Disordered" evidence="1">
    <location>
        <begin position="125"/>
        <end position="153"/>
    </location>
</feature>
<feature type="compositionally biased region" description="Basic and acidic residues" evidence="1">
    <location>
        <begin position="130"/>
        <end position="146"/>
    </location>
</feature>
<dbReference type="OrthoDB" id="601557at2759"/>